<dbReference type="AlphaFoldDB" id="A0A939B7Z7"/>
<dbReference type="Gene3D" id="3.40.1420.30">
    <property type="match status" value="1"/>
</dbReference>
<feature type="domain" description="Putative beta-lactamase-inhibitor-like PepSY-like" evidence="2">
    <location>
        <begin position="64"/>
        <end position="145"/>
    </location>
</feature>
<comment type="caution">
    <text evidence="3">The sequence shown here is derived from an EMBL/GenBank/DDBJ whole genome shotgun (WGS) entry which is preliminary data.</text>
</comment>
<gene>
    <name evidence="3" type="ORF">H6A34_10365</name>
</gene>
<keyword evidence="4" id="KW-1185">Reference proteome</keyword>
<feature type="chain" id="PRO_5037693512" evidence="1">
    <location>
        <begin position="23"/>
        <end position="148"/>
    </location>
</feature>
<evidence type="ECO:0000313" key="3">
    <source>
        <dbReference type="EMBL" id="MBM6674276.1"/>
    </source>
</evidence>
<feature type="signal peptide" evidence="1">
    <location>
        <begin position="1"/>
        <end position="22"/>
    </location>
</feature>
<dbReference type="InterPro" id="IPR021533">
    <property type="entry name" value="PepSY-like"/>
</dbReference>
<keyword evidence="1" id="KW-0732">Signal</keyword>
<name>A0A939B7Z7_9BACT</name>
<evidence type="ECO:0000313" key="4">
    <source>
        <dbReference type="Proteomes" id="UP000706891"/>
    </source>
</evidence>
<reference evidence="3" key="1">
    <citation type="submission" date="2020-08" db="EMBL/GenBank/DDBJ databases">
        <authorList>
            <person name="Cejkova D."/>
            <person name="Kubasova T."/>
            <person name="Jahodarova E."/>
            <person name="Rychlik I."/>
        </authorList>
    </citation>
    <scope>NUCLEOTIDE SEQUENCE</scope>
    <source>
        <strain evidence="3">An824</strain>
    </source>
</reference>
<dbReference type="Proteomes" id="UP000706891">
    <property type="component" value="Unassembled WGS sequence"/>
</dbReference>
<sequence length="148" mass="16628">MKRIIQTAVVALVCLVAFQLNAVADNDKPINVTQLPATAQQVLKKYFPSKKVALAKQETGLFDKAYDVVFNNGEKVEFDRRGNWTEIDCKSSSVPAGLVPAKISQYVKSTYPGTKILQIEKDDNQYEVKLSNRLEITFNKNFQVVDID</sequence>
<dbReference type="Pfam" id="PF11396">
    <property type="entry name" value="PepSY_like"/>
    <property type="match status" value="1"/>
</dbReference>
<evidence type="ECO:0000259" key="2">
    <source>
        <dbReference type="Pfam" id="PF11396"/>
    </source>
</evidence>
<accession>A0A939B7Z7</accession>
<reference evidence="3" key="2">
    <citation type="journal article" date="2021" name="Sci. Rep.">
        <title>The distribution of antibiotic resistance genes in chicken gut microbiota commensals.</title>
        <authorList>
            <person name="Juricova H."/>
            <person name="Matiasovicova J."/>
            <person name="Kubasova T."/>
            <person name="Cejkova D."/>
            <person name="Rychlik I."/>
        </authorList>
    </citation>
    <scope>NUCLEOTIDE SEQUENCE</scope>
    <source>
        <strain evidence="3">An824</strain>
    </source>
</reference>
<dbReference type="SUPFAM" id="SSF160574">
    <property type="entry name" value="BT0923-like"/>
    <property type="match status" value="1"/>
</dbReference>
<dbReference type="EMBL" id="JACJJG010000065">
    <property type="protein sequence ID" value="MBM6674276.1"/>
    <property type="molecule type" value="Genomic_DNA"/>
</dbReference>
<proteinExistence type="predicted"/>
<evidence type="ECO:0000256" key="1">
    <source>
        <dbReference type="SAM" id="SignalP"/>
    </source>
</evidence>
<protein>
    <submittedName>
        <fullName evidence="3">PepSY-like domain-containing protein</fullName>
    </submittedName>
</protein>
<organism evidence="3 4">
    <name type="scientific">Marseilla massiliensis</name>
    <dbReference type="NCBI Taxonomy" id="1841864"/>
    <lineage>
        <taxon>Bacteria</taxon>
        <taxon>Pseudomonadati</taxon>
        <taxon>Bacteroidota</taxon>
        <taxon>Bacteroidia</taxon>
        <taxon>Bacteroidales</taxon>
        <taxon>Prevotellaceae</taxon>
        <taxon>Marseilla</taxon>
    </lineage>
</organism>